<dbReference type="EMBL" id="AYKW01000030">
    <property type="protein sequence ID" value="PIL27994.1"/>
    <property type="molecule type" value="Genomic_DNA"/>
</dbReference>
<evidence type="ECO:0000313" key="2">
    <source>
        <dbReference type="EMBL" id="PIL27994.1"/>
    </source>
</evidence>
<proteinExistence type="predicted"/>
<feature type="region of interest" description="Disordered" evidence="1">
    <location>
        <begin position="102"/>
        <end position="123"/>
    </location>
</feature>
<organism evidence="2 3">
    <name type="scientific">Ganoderma sinense ZZ0214-1</name>
    <dbReference type="NCBI Taxonomy" id="1077348"/>
    <lineage>
        <taxon>Eukaryota</taxon>
        <taxon>Fungi</taxon>
        <taxon>Dikarya</taxon>
        <taxon>Basidiomycota</taxon>
        <taxon>Agaricomycotina</taxon>
        <taxon>Agaricomycetes</taxon>
        <taxon>Polyporales</taxon>
        <taxon>Polyporaceae</taxon>
        <taxon>Ganoderma</taxon>
    </lineage>
</organism>
<dbReference type="AlphaFoldDB" id="A0A2G8S2M2"/>
<name>A0A2G8S2M2_9APHY</name>
<evidence type="ECO:0000313" key="3">
    <source>
        <dbReference type="Proteomes" id="UP000230002"/>
    </source>
</evidence>
<protein>
    <submittedName>
        <fullName evidence="2">Uncharacterized protein</fullName>
    </submittedName>
</protein>
<sequence>METRTNNPGLARLQQYVEATMKLYRLQHPEARLDRVGMVARAPDDEVAGHCAITAKHAATWESDGSSVGATRVIDGTDATITGGGMTTDTATATVEDMEGMAEGGREGDEGGGRGWSDEDEDGRVDCEGTVEGPAIVEEFLALATDVPGTTSIDEEFGQLMEMLGRTKTLSRKQVETCKSRYWLWVRRRRLEVSMREVRGSLRTVLSAGPAAAAAAQEEEEEHGSWKAELAAADEELAARMSQLQVDIALNLDTSLELMDVLKDETCEDSDN</sequence>
<gene>
    <name evidence="2" type="ORF">GSI_09845</name>
</gene>
<evidence type="ECO:0000256" key="1">
    <source>
        <dbReference type="SAM" id="MobiDB-lite"/>
    </source>
</evidence>
<accession>A0A2G8S2M2</accession>
<keyword evidence="3" id="KW-1185">Reference proteome</keyword>
<dbReference type="Proteomes" id="UP000230002">
    <property type="component" value="Unassembled WGS sequence"/>
</dbReference>
<reference evidence="2 3" key="1">
    <citation type="journal article" date="2015" name="Sci. Rep.">
        <title>Chromosome-level genome map provides insights into diverse defense mechanisms in the medicinal fungus Ganoderma sinense.</title>
        <authorList>
            <person name="Zhu Y."/>
            <person name="Xu J."/>
            <person name="Sun C."/>
            <person name="Zhou S."/>
            <person name="Xu H."/>
            <person name="Nelson D.R."/>
            <person name="Qian J."/>
            <person name="Song J."/>
            <person name="Luo H."/>
            <person name="Xiang L."/>
            <person name="Li Y."/>
            <person name="Xu Z."/>
            <person name="Ji A."/>
            <person name="Wang L."/>
            <person name="Lu S."/>
            <person name="Hayward A."/>
            <person name="Sun W."/>
            <person name="Li X."/>
            <person name="Schwartz D.C."/>
            <person name="Wang Y."/>
            <person name="Chen S."/>
        </authorList>
    </citation>
    <scope>NUCLEOTIDE SEQUENCE [LARGE SCALE GENOMIC DNA]</scope>
    <source>
        <strain evidence="2 3">ZZ0214-1</strain>
    </source>
</reference>
<comment type="caution">
    <text evidence="2">The sequence shown here is derived from an EMBL/GenBank/DDBJ whole genome shotgun (WGS) entry which is preliminary data.</text>
</comment>